<evidence type="ECO:0000313" key="2">
    <source>
        <dbReference type="EMBL" id="ADI02239.1"/>
    </source>
</evidence>
<dbReference type="Proteomes" id="UP000000378">
    <property type="component" value="Chromosome"/>
</dbReference>
<sequence>MSRGMSKKWLVKLLVITILTTVLSAGPNVKTVLAETERTDGSYFTLIGEKGQVLDCTALTVSVGDEYITPSNDRYKVTRIVGNKAYCEYVGKEKMPEFNNNTVKSSVLSVLTAFNKKRPLVAIYHTHNDEAFVPSDGTESRRGGGGIIDVGETLRKKLEAMGVRVIHDTTSHEPHDANAYYRSRRTAVKLLKKGASLLVDVHRDSVPPDVYRTTVKGNDVTKVKLVIGRQNANINSNLEFAKRLKAQMDQAAPGLSGGIFLGKGNYNQDLTPRAVLVEVGADSNRKTEAEKGVALFAQSLAPVLGIDAKAAEKPLLNQEKGQRKSDWTTVLWVVVAAGIIYAGYVYLNRNRA</sequence>
<keyword evidence="1" id="KW-0812">Transmembrane</keyword>
<dbReference type="EMBL" id="CP002048">
    <property type="protein sequence ID" value="ADI02239.1"/>
    <property type="molecule type" value="Genomic_DNA"/>
</dbReference>
<protein>
    <submittedName>
        <fullName evidence="2">Stage II sporulation protein P</fullName>
    </submittedName>
</protein>
<name>D7CNF4_SYNLT</name>
<dbReference type="STRING" id="643648.Slip_1476"/>
<organism evidence="2 3">
    <name type="scientific">Syntrophothermus lipocalidus (strain DSM 12680 / TGB-C1)</name>
    <dbReference type="NCBI Taxonomy" id="643648"/>
    <lineage>
        <taxon>Bacteria</taxon>
        <taxon>Bacillati</taxon>
        <taxon>Bacillota</taxon>
        <taxon>Clostridia</taxon>
        <taxon>Eubacteriales</taxon>
        <taxon>Syntrophomonadaceae</taxon>
        <taxon>Syntrophothermus</taxon>
    </lineage>
</organism>
<dbReference type="eggNOG" id="COG1249">
    <property type="taxonomic scope" value="Bacteria"/>
</dbReference>
<keyword evidence="1" id="KW-0472">Membrane</keyword>
<keyword evidence="1" id="KW-1133">Transmembrane helix</keyword>
<gene>
    <name evidence="2" type="ordered locus">Slip_1476</name>
</gene>
<dbReference type="NCBIfam" id="TIGR02867">
    <property type="entry name" value="spore_II_P"/>
    <property type="match status" value="1"/>
</dbReference>
<dbReference type="Pfam" id="PF07454">
    <property type="entry name" value="SpoIIP"/>
    <property type="match status" value="1"/>
</dbReference>
<dbReference type="HOGENOM" id="CLU_040895_0_0_9"/>
<proteinExistence type="predicted"/>
<reference evidence="3" key="1">
    <citation type="journal article" date="2010" name="Stand. Genomic Sci.">
        <title>Complete genome sequence of Syntrophothermus lipocalidus type strain (TGB-C1T).</title>
        <authorList>
            <consortium name="US DOE Joint Genome Institute (JGI-PGF)"/>
            <person name="Djao O."/>
            <person name="Zhang X."/>
            <person name="Lucas S."/>
            <person name="Lapidus A."/>
            <person name="Glavina Del Rio T."/>
            <person name="Nolan M."/>
            <person name="Tice H."/>
            <person name="Cheng J."/>
            <person name="Han C."/>
            <person name="Tapia R."/>
            <person name="Goodwin L."/>
            <person name="Pitluck S."/>
            <person name="Liolios K."/>
            <person name="Ivanova N."/>
            <person name="Mavromatis K."/>
            <person name="Mikhailova N."/>
            <person name="Ovchinnikova G."/>
            <person name="Pati A."/>
            <person name="Brambilla E."/>
            <person name="Chen A."/>
            <person name="Palaniappan K."/>
            <person name="Land M."/>
            <person name="Hauser L."/>
            <person name="Chang Y."/>
            <person name="Jeffries C."/>
            <person name="Rohde M."/>
            <person name="Sikorski J."/>
            <person name="Spring S."/>
            <person name="Goker M."/>
            <person name="Detter J."/>
            <person name="Woyke T."/>
            <person name="Bristow J."/>
            <person name="Eisen J."/>
            <person name="Markowitz V."/>
            <person name="Hugenholtz P."/>
            <person name="Kyrpides N."/>
            <person name="Klenk H."/>
        </authorList>
    </citation>
    <scope>NUCLEOTIDE SEQUENCE [LARGE SCALE GENOMIC DNA]</scope>
    <source>
        <strain evidence="3">DSM 12680 / TGB-C1</strain>
    </source>
</reference>
<dbReference type="SUPFAM" id="SSF53187">
    <property type="entry name" value="Zn-dependent exopeptidases"/>
    <property type="match status" value="1"/>
</dbReference>
<reference evidence="2 3" key="2">
    <citation type="journal article" date="2010" name="Stand. Genomic Sci.">
        <title>Complete genome sequence of Syntrophothermus lipocalidus type strain (TGB-C1).</title>
        <authorList>
            <person name="Djao O.D."/>
            <person name="Zhang X."/>
            <person name="Lucas S."/>
            <person name="Lapidus A."/>
            <person name="Del Rio T.G."/>
            <person name="Nolan M."/>
            <person name="Tice H."/>
            <person name="Cheng J.F."/>
            <person name="Han C."/>
            <person name="Tapia R."/>
            <person name="Goodwin L."/>
            <person name="Pitluck S."/>
            <person name="Liolios K."/>
            <person name="Ivanova N."/>
            <person name="Mavromatis K."/>
            <person name="Mikhailova N."/>
            <person name="Ovchinnikova G."/>
            <person name="Pati A."/>
            <person name="Brambilla E."/>
            <person name="Chen A."/>
            <person name="Palaniappan K."/>
            <person name="Land M."/>
            <person name="Hauser L."/>
            <person name="Chang Y.J."/>
            <person name="Jeffries C.D."/>
            <person name="Rohde M."/>
            <person name="Sikorski J."/>
            <person name="Spring S."/>
            <person name="Goker M."/>
            <person name="Detter J.C."/>
            <person name="Woyke T."/>
            <person name="Bristow J."/>
            <person name="Eisen J.A."/>
            <person name="Markowitz V."/>
            <person name="Hugenholtz P."/>
            <person name="Kyrpides N.C."/>
            <person name="Klenk H.P."/>
        </authorList>
    </citation>
    <scope>NUCLEOTIDE SEQUENCE [LARGE SCALE GENOMIC DNA]</scope>
    <source>
        <strain evidence="3">DSM 12680 / TGB-C1</strain>
    </source>
</reference>
<feature type="transmembrane region" description="Helical" evidence="1">
    <location>
        <begin position="327"/>
        <end position="347"/>
    </location>
</feature>
<dbReference type="KEGG" id="slp:Slip_1476"/>
<accession>D7CNF4</accession>
<dbReference type="AlphaFoldDB" id="D7CNF4"/>
<dbReference type="OrthoDB" id="1633470at2"/>
<keyword evidence="3" id="KW-1185">Reference proteome</keyword>
<evidence type="ECO:0000313" key="3">
    <source>
        <dbReference type="Proteomes" id="UP000000378"/>
    </source>
</evidence>
<dbReference type="InterPro" id="IPR010897">
    <property type="entry name" value="Spore_II_P"/>
</dbReference>
<evidence type="ECO:0000256" key="1">
    <source>
        <dbReference type="SAM" id="Phobius"/>
    </source>
</evidence>